<comment type="caution">
    <text evidence="3">The sequence shown here is derived from an EMBL/GenBank/DDBJ whole genome shotgun (WGS) entry which is preliminary data.</text>
</comment>
<proteinExistence type="predicted"/>
<dbReference type="AlphaFoldDB" id="A0A1G1V8M4"/>
<dbReference type="SUPFAM" id="SSF56059">
    <property type="entry name" value="Glutathione synthetase ATP-binding domain-like"/>
    <property type="match status" value="1"/>
</dbReference>
<name>A0A1G1V8M4_9BACT</name>
<dbReference type="EMBL" id="MHCA01000031">
    <property type="protein sequence ID" value="OGY11769.1"/>
    <property type="molecule type" value="Genomic_DNA"/>
</dbReference>
<dbReference type="GO" id="GO:0005737">
    <property type="term" value="C:cytoplasm"/>
    <property type="evidence" value="ECO:0007669"/>
    <property type="project" value="TreeGrafter"/>
</dbReference>
<dbReference type="InterPro" id="IPR021109">
    <property type="entry name" value="Peptidase_aspartic_dom_sf"/>
</dbReference>
<organism evidence="3 4">
    <name type="scientific">Candidatus Blackburnbacteria bacterium RIFCSPHIGHO2_12_FULL_41_13b</name>
    <dbReference type="NCBI Taxonomy" id="1797517"/>
    <lineage>
        <taxon>Bacteria</taxon>
        <taxon>Candidatus Blackburniibacteriota</taxon>
    </lineage>
</organism>
<accession>A0A1G1V8M4</accession>
<dbReference type="GO" id="GO:0046872">
    <property type="term" value="F:metal ion binding"/>
    <property type="evidence" value="ECO:0007669"/>
    <property type="project" value="InterPro"/>
</dbReference>
<dbReference type="Pfam" id="PF14397">
    <property type="entry name" value="ATPgrasp_ST"/>
    <property type="match status" value="1"/>
</dbReference>
<reference evidence="3 4" key="1">
    <citation type="journal article" date="2016" name="Nat. Commun.">
        <title>Thousands of microbial genomes shed light on interconnected biogeochemical processes in an aquifer system.</title>
        <authorList>
            <person name="Anantharaman K."/>
            <person name="Brown C.T."/>
            <person name="Hug L.A."/>
            <person name="Sharon I."/>
            <person name="Castelle C.J."/>
            <person name="Probst A.J."/>
            <person name="Thomas B.C."/>
            <person name="Singh A."/>
            <person name="Wilkins M.J."/>
            <person name="Karaoz U."/>
            <person name="Brodie E.L."/>
            <person name="Williams K.H."/>
            <person name="Hubbard S.S."/>
            <person name="Banfield J.F."/>
        </authorList>
    </citation>
    <scope>NUCLEOTIDE SEQUENCE [LARGE SCALE GENOMIC DNA]</scope>
</reference>
<dbReference type="PANTHER" id="PTHR21621">
    <property type="entry name" value="RIBOSOMAL PROTEIN S6 MODIFICATION PROTEIN"/>
    <property type="match status" value="1"/>
</dbReference>
<dbReference type="PROSITE" id="PS50975">
    <property type="entry name" value="ATP_GRASP"/>
    <property type="match status" value="1"/>
</dbReference>
<dbReference type="PANTHER" id="PTHR21621:SF0">
    <property type="entry name" value="BETA-CITRYLGLUTAMATE SYNTHASE B-RELATED"/>
    <property type="match status" value="1"/>
</dbReference>
<gene>
    <name evidence="3" type="ORF">A3F61_04220</name>
</gene>
<dbReference type="Gene3D" id="2.40.70.10">
    <property type="entry name" value="Acid Proteases"/>
    <property type="match status" value="1"/>
</dbReference>
<evidence type="ECO:0000313" key="3">
    <source>
        <dbReference type="EMBL" id="OGY11769.1"/>
    </source>
</evidence>
<keyword evidence="1" id="KW-0067">ATP-binding</keyword>
<dbReference type="SUPFAM" id="SSF50630">
    <property type="entry name" value="Acid proteases"/>
    <property type="match status" value="1"/>
</dbReference>
<dbReference type="GO" id="GO:0018169">
    <property type="term" value="F:ribosomal S6-glutamic acid ligase activity"/>
    <property type="evidence" value="ECO:0007669"/>
    <property type="project" value="TreeGrafter"/>
</dbReference>
<sequence length="433" mass="48025">MHLSSILGLNARFQLYSYPSNSRRGRKVAGSKLLTKRILRKAEIPIPEIYAKFTTQEDIYNFDWTKLPERFAFKPSRGLGGEGIVVVRKKATRHSSSGQVEWITTQRTRVGIEDLKLHGMDILEGAYSAGNVPDNAFIEEFVGRNKAFRRYAYRGTPDIRVIVYNKVPVMAMLRLPTRESSGRANIHQGALGVGVDIATGVTTHAVWHGNLIRFKPGSKRKLHGIKIPQWNRILEIATACSEPIGLGYLGVDVVLHPEKGPMVLEVNAEPGLEIQLANIAGLRRRLDRVEGLYVESTQQGVQIAKALFASSFAARVRAEAEGGKTVNIFEMIKIQGGQGQKIEVQAKVDSGAWRTSVDWTLAEKLGLLKESNILGTRKVRNPLGEERRPIIGLTFWLGGKKISTAAGVSFRGHLKKKVIIGRRDLTGFLVQPH</sequence>
<dbReference type="GO" id="GO:0005524">
    <property type="term" value="F:ATP binding"/>
    <property type="evidence" value="ECO:0007669"/>
    <property type="project" value="UniProtKB-UniRule"/>
</dbReference>
<dbReference type="GO" id="GO:0009432">
    <property type="term" value="P:SOS response"/>
    <property type="evidence" value="ECO:0007669"/>
    <property type="project" value="TreeGrafter"/>
</dbReference>
<dbReference type="STRING" id="1797517.A3F61_04220"/>
<dbReference type="InterPro" id="IPR011761">
    <property type="entry name" value="ATP-grasp"/>
</dbReference>
<dbReference type="InterPro" id="IPR039523">
    <property type="entry name" value="RimK-rel_E_lig_ATP-grasp"/>
</dbReference>
<evidence type="ECO:0000259" key="2">
    <source>
        <dbReference type="PROSITE" id="PS50975"/>
    </source>
</evidence>
<evidence type="ECO:0000313" key="4">
    <source>
        <dbReference type="Proteomes" id="UP000178272"/>
    </source>
</evidence>
<dbReference type="Proteomes" id="UP000178272">
    <property type="component" value="Unassembled WGS sequence"/>
</dbReference>
<protein>
    <recommendedName>
        <fullName evidence="2">ATP-grasp domain-containing protein</fullName>
    </recommendedName>
</protein>
<keyword evidence="1" id="KW-0547">Nucleotide-binding</keyword>
<evidence type="ECO:0000256" key="1">
    <source>
        <dbReference type="PROSITE-ProRule" id="PRU00409"/>
    </source>
</evidence>
<feature type="domain" description="ATP-grasp" evidence="2">
    <location>
        <begin position="36"/>
        <end position="293"/>
    </location>
</feature>
<dbReference type="Gene3D" id="3.30.470.20">
    <property type="entry name" value="ATP-grasp fold, B domain"/>
    <property type="match status" value="1"/>
</dbReference>